<dbReference type="AlphaFoldDB" id="A0AAD5RE85"/>
<evidence type="ECO:0000313" key="2">
    <source>
        <dbReference type="EMBL" id="KAJ1374418.1"/>
    </source>
</evidence>
<protein>
    <submittedName>
        <fullName evidence="2">CAMSAP CH domain</fullName>
    </submittedName>
</protein>
<sequence>MLDDQLNERINYEEKASKLQDILNECNDKLRNRSEVPIPIANIIKEVEDLSSLLVRLDAIPQEDLSSCIELTGDIDIVKGQVKEQLSTLRRTLNDEENARERQNELRNKLLAIGDGLRSVGFENPESAQKLVDSLGAELQKLRENADTCHQFAISFSPIVSHDDLDETFPEQIECLQKECEEKRKVIEQSIELNRITPEVLQISESLQQQSDEIPKNLYEQQSVLVDLENKKQRLEDLLQTIPEGDATEELRKRSAWELSKLKDLLRSVGDSIADKIATLGAFNAARKDTEDQLLLITSPENDRKNT</sequence>
<gene>
    <name evidence="2" type="primary">ANC-1_6</name>
    <name evidence="2" type="ORF">KIN20_037103</name>
</gene>
<accession>A0AAD5RE85</accession>
<proteinExistence type="predicted"/>
<dbReference type="Proteomes" id="UP001196413">
    <property type="component" value="Unassembled WGS sequence"/>
</dbReference>
<evidence type="ECO:0000313" key="3">
    <source>
        <dbReference type="Proteomes" id="UP001196413"/>
    </source>
</evidence>
<evidence type="ECO:0000256" key="1">
    <source>
        <dbReference type="SAM" id="Coils"/>
    </source>
</evidence>
<name>A0AAD5RE85_PARTN</name>
<organism evidence="2 3">
    <name type="scientific">Parelaphostrongylus tenuis</name>
    <name type="common">Meningeal worm</name>
    <dbReference type="NCBI Taxonomy" id="148309"/>
    <lineage>
        <taxon>Eukaryota</taxon>
        <taxon>Metazoa</taxon>
        <taxon>Ecdysozoa</taxon>
        <taxon>Nematoda</taxon>
        <taxon>Chromadorea</taxon>
        <taxon>Rhabditida</taxon>
        <taxon>Rhabditina</taxon>
        <taxon>Rhabditomorpha</taxon>
        <taxon>Strongyloidea</taxon>
        <taxon>Metastrongylidae</taxon>
        <taxon>Parelaphostrongylus</taxon>
    </lineage>
</organism>
<reference evidence="2" key="1">
    <citation type="submission" date="2021-06" db="EMBL/GenBank/DDBJ databases">
        <title>Parelaphostrongylus tenuis whole genome reference sequence.</title>
        <authorList>
            <person name="Garwood T.J."/>
            <person name="Larsen P.A."/>
            <person name="Fountain-Jones N.M."/>
            <person name="Garbe J.R."/>
            <person name="Macchietto M.G."/>
            <person name="Kania S.A."/>
            <person name="Gerhold R.W."/>
            <person name="Richards J.E."/>
            <person name="Wolf T.M."/>
        </authorList>
    </citation>
    <scope>NUCLEOTIDE SEQUENCE</scope>
    <source>
        <strain evidence="2">MNPRO001-30</strain>
        <tissue evidence="2">Meninges</tissue>
    </source>
</reference>
<feature type="coiled-coil region" evidence="1">
    <location>
        <begin position="2"/>
        <end position="29"/>
    </location>
</feature>
<keyword evidence="1" id="KW-0175">Coiled coil</keyword>
<dbReference type="EMBL" id="JAHQIW010007458">
    <property type="protein sequence ID" value="KAJ1374418.1"/>
    <property type="molecule type" value="Genomic_DNA"/>
</dbReference>
<comment type="caution">
    <text evidence="2">The sequence shown here is derived from an EMBL/GenBank/DDBJ whole genome shotgun (WGS) entry which is preliminary data.</text>
</comment>
<keyword evidence="3" id="KW-1185">Reference proteome</keyword>
<feature type="coiled-coil region" evidence="1">
    <location>
        <begin position="79"/>
        <end position="109"/>
    </location>
</feature>